<dbReference type="Pfam" id="PF08239">
    <property type="entry name" value="SH3_3"/>
    <property type="match status" value="1"/>
</dbReference>
<dbReference type="EMBL" id="JAGKSQ010000001">
    <property type="protein sequence ID" value="MBP3950124.1"/>
    <property type="molecule type" value="Genomic_DNA"/>
</dbReference>
<evidence type="ECO:0000313" key="5">
    <source>
        <dbReference type="Proteomes" id="UP000678228"/>
    </source>
</evidence>
<dbReference type="Gene3D" id="1.10.530.10">
    <property type="match status" value="1"/>
</dbReference>
<keyword evidence="1" id="KW-0732">Signal</keyword>
<evidence type="ECO:0000256" key="1">
    <source>
        <dbReference type="SAM" id="SignalP"/>
    </source>
</evidence>
<dbReference type="InterPro" id="IPR003646">
    <property type="entry name" value="SH3-like_bac-type"/>
</dbReference>
<dbReference type="InterPro" id="IPR051922">
    <property type="entry name" value="Bact_Sporulation_Assoc"/>
</dbReference>
<dbReference type="InterPro" id="IPR008258">
    <property type="entry name" value="Transglycosylase_SLT_dom_1"/>
</dbReference>
<dbReference type="RefSeq" id="WP_210595737.1">
    <property type="nucleotide sequence ID" value="NZ_JAGKSQ010000001.1"/>
</dbReference>
<dbReference type="Proteomes" id="UP000678228">
    <property type="component" value="Unassembled WGS sequence"/>
</dbReference>
<feature type="chain" id="PRO_5037520290" evidence="1">
    <location>
        <begin position="26"/>
        <end position="606"/>
    </location>
</feature>
<feature type="domain" description="Transglycosylase SLT" evidence="2">
    <location>
        <begin position="46"/>
        <end position="158"/>
    </location>
</feature>
<evidence type="ECO:0000259" key="2">
    <source>
        <dbReference type="Pfam" id="PF01464"/>
    </source>
</evidence>
<dbReference type="PANTHER" id="PTHR30032:SF8">
    <property type="entry name" value="GERMINATION-SPECIFIC N-ACETYLMURAMOYL-L-ALANINE AMIDASE"/>
    <property type="match status" value="1"/>
</dbReference>
<feature type="signal peptide" evidence="1">
    <location>
        <begin position="1"/>
        <end position="25"/>
    </location>
</feature>
<sequence>MKNFIPKVVFILTVLLFTFPLFSFAEECQTGTCTNPTYQEINRLLTEKALEYHIPPEIVKAVAFTESDWDQFKNNQPHISEDGGIGIMQITDNENQFNFNREKLKYDITYNIEAGLKVLNYNFHERSGIAHGGDLPAINEMNPNVIEHWYFAVMAYNGRVQVNSPVYKDSGNRNMNSYQDKVFTRIENTNPGLSLARELIEVKVSDLEYRTGGTLTFKKDYQVSSKLHSTNQRFQRYDLVVAKPKLNIRTNPLTTSRSLGEVGNENVLTVVETFKYDQSTATNAARSNNFVWYPVEASNNRNGYVASSYLQPFGKRIKGPDRYATAVEISKQGWDQASTVVLTTGQNFPDALSGAPLAYKLDAPILVTKSDQLVASTKAEIQRLKATNVVILGSEAAVSGDVEKSLRSMGISIKRIGGSDRYETAKLIADELGSSKTTAIVASGRNFPDALAVAPYAAQNGYPILLSKEDQLPTSTEAALKAHNIQETIVVGGTAVISNSIKNQLPKATRISGADRYKTAVAVLKELNHTSDQGQVYIATGSNFADALTGSVLAAKKGSPVLLTGGWNVVDGDVLDVIGQNEIDFFNILGGSSAVSEDEINRLNIQ</sequence>
<reference evidence="4" key="1">
    <citation type="submission" date="2021-03" db="EMBL/GenBank/DDBJ databases">
        <title>Bacillus suaedae sp. nov., isolated from Suaeda aralocaspica.</title>
        <authorList>
            <person name="Lei R.F.R."/>
        </authorList>
    </citation>
    <scope>NUCLEOTIDE SEQUENCE</scope>
    <source>
        <strain evidence="4">YZJH907-2</strain>
    </source>
</reference>
<dbReference type="AlphaFoldDB" id="A0A940WY62"/>
<feature type="domain" description="SH3b" evidence="3">
    <location>
        <begin position="246"/>
        <end position="311"/>
    </location>
</feature>
<dbReference type="Pfam" id="PF04122">
    <property type="entry name" value="CW_binding_2"/>
    <property type="match status" value="3"/>
</dbReference>
<name>A0A940WY62_9BACI</name>
<dbReference type="Gene3D" id="2.30.30.40">
    <property type="entry name" value="SH3 Domains"/>
    <property type="match status" value="1"/>
</dbReference>
<comment type="caution">
    <text evidence="4">The sequence shown here is derived from an EMBL/GenBank/DDBJ whole genome shotgun (WGS) entry which is preliminary data.</text>
</comment>
<organism evidence="4 5">
    <name type="scientific">Halalkalibacter suaedae</name>
    <dbReference type="NCBI Taxonomy" id="2822140"/>
    <lineage>
        <taxon>Bacteria</taxon>
        <taxon>Bacillati</taxon>
        <taxon>Bacillota</taxon>
        <taxon>Bacilli</taxon>
        <taxon>Bacillales</taxon>
        <taxon>Bacillaceae</taxon>
        <taxon>Halalkalibacter</taxon>
    </lineage>
</organism>
<keyword evidence="5" id="KW-1185">Reference proteome</keyword>
<evidence type="ECO:0000313" key="4">
    <source>
        <dbReference type="EMBL" id="MBP3950124.1"/>
    </source>
</evidence>
<dbReference type="PANTHER" id="PTHR30032">
    <property type="entry name" value="N-ACETYLMURAMOYL-L-ALANINE AMIDASE-RELATED"/>
    <property type="match status" value="1"/>
</dbReference>
<protein>
    <submittedName>
        <fullName evidence="4">Cell wall-binding repeat-containing protein</fullName>
    </submittedName>
</protein>
<dbReference type="SUPFAM" id="SSF53955">
    <property type="entry name" value="Lysozyme-like"/>
    <property type="match status" value="1"/>
</dbReference>
<evidence type="ECO:0000259" key="3">
    <source>
        <dbReference type="Pfam" id="PF08239"/>
    </source>
</evidence>
<dbReference type="Pfam" id="PF01464">
    <property type="entry name" value="SLT"/>
    <property type="match status" value="1"/>
</dbReference>
<accession>A0A940WY62</accession>
<dbReference type="InterPro" id="IPR007253">
    <property type="entry name" value="Cell_wall-bd_2"/>
</dbReference>
<dbReference type="InterPro" id="IPR023346">
    <property type="entry name" value="Lysozyme-like_dom_sf"/>
</dbReference>
<gene>
    <name evidence="4" type="ORF">J7W16_03190</name>
</gene>
<proteinExistence type="predicted"/>
<dbReference type="Gene3D" id="3.40.50.12090">
    <property type="match status" value="2"/>
</dbReference>